<organism evidence="1 2">
    <name type="scientific">Bacillus arachidis</name>
    <dbReference type="NCBI Taxonomy" id="2819290"/>
    <lineage>
        <taxon>Bacteria</taxon>
        <taxon>Bacillati</taxon>
        <taxon>Bacillota</taxon>
        <taxon>Bacilli</taxon>
        <taxon>Bacillales</taxon>
        <taxon>Bacillaceae</taxon>
        <taxon>Bacillus</taxon>
    </lineage>
</organism>
<sequence>MGGFGCAELNELTIEDYNDFFNGTPNQIPKNKVGNNAEFKRFKKRGY</sequence>
<accession>A0ABS3P2I6</accession>
<evidence type="ECO:0000313" key="2">
    <source>
        <dbReference type="Proteomes" id="UP000677611"/>
    </source>
</evidence>
<gene>
    <name evidence="1" type="ORF">J4P90_19695</name>
</gene>
<dbReference type="EMBL" id="JAGDQJ010000024">
    <property type="protein sequence ID" value="MBO1627416.1"/>
    <property type="molecule type" value="Genomic_DNA"/>
</dbReference>
<dbReference type="RefSeq" id="WP_208018751.1">
    <property type="nucleotide sequence ID" value="NZ_JAGDQJ010000024.1"/>
</dbReference>
<comment type="caution">
    <text evidence="1">The sequence shown here is derived from an EMBL/GenBank/DDBJ whole genome shotgun (WGS) entry which is preliminary data.</text>
</comment>
<keyword evidence="2" id="KW-1185">Reference proteome</keyword>
<evidence type="ECO:0000313" key="1">
    <source>
        <dbReference type="EMBL" id="MBO1627416.1"/>
    </source>
</evidence>
<name>A0ABS3P2I6_9BACI</name>
<dbReference type="Proteomes" id="UP000677611">
    <property type="component" value="Unassembled WGS sequence"/>
</dbReference>
<proteinExistence type="predicted"/>
<reference evidence="1 2" key="1">
    <citation type="submission" date="2021-03" db="EMBL/GenBank/DDBJ databases">
        <title>Identification of novel Bacillus strains.</title>
        <authorList>
            <person name="Xiao Z."/>
            <person name="Li Y."/>
            <person name="Shen J."/>
        </authorList>
    </citation>
    <scope>NUCLEOTIDE SEQUENCE [LARGE SCALE GENOMIC DNA]</scope>
    <source>
        <strain evidence="1 2">SY8</strain>
    </source>
</reference>
<protein>
    <submittedName>
        <fullName evidence="1">Uncharacterized protein</fullName>
    </submittedName>
</protein>